<name>A0AAD6AB54_9TELE</name>
<keyword evidence="3" id="KW-1185">Reference proteome</keyword>
<dbReference type="InterPro" id="IPR040958">
    <property type="entry name" value="SNAD1"/>
</dbReference>
<feature type="transmembrane region" description="Helical" evidence="1">
    <location>
        <begin position="33"/>
        <end position="54"/>
    </location>
</feature>
<gene>
    <name evidence="2" type="ORF">JOQ06_022047</name>
</gene>
<protein>
    <submittedName>
        <fullName evidence="2">Uncharacterized protein</fullName>
    </submittedName>
</protein>
<reference evidence="2" key="1">
    <citation type="submission" date="2022-11" db="EMBL/GenBank/DDBJ databases">
        <title>Chromosome-level genome of Pogonophryne albipinna.</title>
        <authorList>
            <person name="Jo E."/>
        </authorList>
    </citation>
    <scope>NUCLEOTIDE SEQUENCE</scope>
    <source>
        <strain evidence="2">SGF0006</strain>
        <tissue evidence="2">Muscle</tissue>
    </source>
</reference>
<keyword evidence="1" id="KW-1133">Transmembrane helix</keyword>
<dbReference type="EMBL" id="JAPTMU010000098">
    <property type="protein sequence ID" value="KAJ4921904.1"/>
    <property type="molecule type" value="Genomic_DNA"/>
</dbReference>
<organism evidence="2 3">
    <name type="scientific">Pogonophryne albipinna</name>
    <dbReference type="NCBI Taxonomy" id="1090488"/>
    <lineage>
        <taxon>Eukaryota</taxon>
        <taxon>Metazoa</taxon>
        <taxon>Chordata</taxon>
        <taxon>Craniata</taxon>
        <taxon>Vertebrata</taxon>
        <taxon>Euteleostomi</taxon>
        <taxon>Actinopterygii</taxon>
        <taxon>Neopterygii</taxon>
        <taxon>Teleostei</taxon>
        <taxon>Neoteleostei</taxon>
        <taxon>Acanthomorphata</taxon>
        <taxon>Eupercaria</taxon>
        <taxon>Perciformes</taxon>
        <taxon>Notothenioidei</taxon>
        <taxon>Pogonophryne</taxon>
    </lineage>
</organism>
<evidence type="ECO:0000256" key="1">
    <source>
        <dbReference type="SAM" id="Phobius"/>
    </source>
</evidence>
<keyword evidence="1" id="KW-0812">Transmembrane</keyword>
<dbReference type="AlphaFoldDB" id="A0AAD6AB54"/>
<comment type="caution">
    <text evidence="2">The sequence shown here is derived from an EMBL/GenBank/DDBJ whole genome shotgun (WGS) entry which is preliminary data.</text>
</comment>
<sequence>MITRTDVSSDRLHHSSLLLTLRAKKKKIHQTSLSLRQMAGLCWISVLLAVSLSIGDCEPLDIGYVRDIAKLVQNNYLIPKWHFSVAVNIPEDPEKLGKAFDNINLDEVKKTCIDKGKVYIGRNAVVAVPQRKDTNTDHAEAQVLDNLGNLANTHKCNILLLYSWLSPCGDKCTNRKNKNNILKKIEEKVKPKWESYAFVFHTVFTGPRGGKQATEAEIQKTLRNLREVIKDDNIFRCYNPNNTGFRCVKCFVDASKTANPVDECVKK</sequence>
<proteinExistence type="predicted"/>
<keyword evidence="1" id="KW-0472">Membrane</keyword>
<dbReference type="Proteomes" id="UP001219934">
    <property type="component" value="Unassembled WGS sequence"/>
</dbReference>
<evidence type="ECO:0000313" key="2">
    <source>
        <dbReference type="EMBL" id="KAJ4921904.1"/>
    </source>
</evidence>
<dbReference type="Pfam" id="PF18744">
    <property type="entry name" value="SNAD1"/>
    <property type="match status" value="1"/>
</dbReference>
<evidence type="ECO:0000313" key="3">
    <source>
        <dbReference type="Proteomes" id="UP001219934"/>
    </source>
</evidence>
<accession>A0AAD6AB54</accession>